<keyword evidence="2" id="KW-0285">Flavoprotein</keyword>
<dbReference type="Pfam" id="PF01266">
    <property type="entry name" value="DAO"/>
    <property type="match status" value="1"/>
</dbReference>
<dbReference type="SUPFAM" id="SSF54373">
    <property type="entry name" value="FAD-linked reductases, C-terminal domain"/>
    <property type="match status" value="1"/>
</dbReference>
<keyword evidence="3" id="KW-0274">FAD</keyword>
<protein>
    <submittedName>
        <fullName evidence="6">FAD-dependent oxidoreductase</fullName>
    </submittedName>
</protein>
<keyword evidence="7" id="KW-1185">Reference proteome</keyword>
<dbReference type="EMBL" id="CP109083">
    <property type="protein sequence ID" value="WSB06227.1"/>
    <property type="molecule type" value="Genomic_DNA"/>
</dbReference>
<evidence type="ECO:0000256" key="1">
    <source>
        <dbReference type="ARBA" id="ARBA00001974"/>
    </source>
</evidence>
<dbReference type="PANTHER" id="PTHR10961">
    <property type="entry name" value="PEROXISOMAL SARCOSINE OXIDASE"/>
    <property type="match status" value="1"/>
</dbReference>
<comment type="cofactor">
    <cofactor evidence="1">
        <name>FAD</name>
        <dbReference type="ChEBI" id="CHEBI:57692"/>
    </cofactor>
</comment>
<dbReference type="Gene3D" id="3.30.9.10">
    <property type="entry name" value="D-Amino Acid Oxidase, subunit A, domain 2"/>
    <property type="match status" value="1"/>
</dbReference>
<dbReference type="SUPFAM" id="SSF51905">
    <property type="entry name" value="FAD/NAD(P)-binding domain"/>
    <property type="match status" value="1"/>
</dbReference>
<feature type="domain" description="FAD dependent oxidoreductase" evidence="5">
    <location>
        <begin position="4"/>
        <end position="352"/>
    </location>
</feature>
<evidence type="ECO:0000256" key="2">
    <source>
        <dbReference type="ARBA" id="ARBA00022630"/>
    </source>
</evidence>
<dbReference type="Proteomes" id="UP001356428">
    <property type="component" value="Chromosome"/>
</dbReference>
<organism evidence="6 7">
    <name type="scientific">Streptomyces cyaneofuscatus</name>
    <dbReference type="NCBI Taxonomy" id="66883"/>
    <lineage>
        <taxon>Bacteria</taxon>
        <taxon>Bacillati</taxon>
        <taxon>Actinomycetota</taxon>
        <taxon>Actinomycetes</taxon>
        <taxon>Kitasatosporales</taxon>
        <taxon>Streptomycetaceae</taxon>
        <taxon>Streptomyces</taxon>
    </lineage>
</organism>
<dbReference type="InterPro" id="IPR045170">
    <property type="entry name" value="MTOX"/>
</dbReference>
<reference evidence="6 7" key="1">
    <citation type="submission" date="2022-10" db="EMBL/GenBank/DDBJ databases">
        <title>The complete genomes of actinobacterial strains from the NBC collection.</title>
        <authorList>
            <person name="Joergensen T.S."/>
            <person name="Alvarez Arevalo M."/>
            <person name="Sterndorff E.B."/>
            <person name="Faurdal D."/>
            <person name="Vuksanovic O."/>
            <person name="Mourched A.-S."/>
            <person name="Charusanti P."/>
            <person name="Shaw S."/>
            <person name="Blin K."/>
            <person name="Weber T."/>
        </authorList>
    </citation>
    <scope>NUCLEOTIDE SEQUENCE [LARGE SCALE GENOMIC DNA]</scope>
    <source>
        <strain evidence="6 7">NBC 01792</strain>
    </source>
</reference>
<dbReference type="InterPro" id="IPR036188">
    <property type="entry name" value="FAD/NAD-bd_sf"/>
</dbReference>
<gene>
    <name evidence="6" type="ORF">OG849_02790</name>
</gene>
<dbReference type="InterPro" id="IPR006076">
    <property type="entry name" value="FAD-dep_OxRdtase"/>
</dbReference>
<dbReference type="PANTHER" id="PTHR10961:SF7">
    <property type="entry name" value="FAD DEPENDENT OXIDOREDUCTASE DOMAIN-CONTAINING PROTEIN"/>
    <property type="match status" value="1"/>
</dbReference>
<dbReference type="Gene3D" id="3.50.50.60">
    <property type="entry name" value="FAD/NAD(P)-binding domain"/>
    <property type="match status" value="1"/>
</dbReference>
<accession>A0ABZ1EQ35</accession>
<dbReference type="RefSeq" id="WP_326707136.1">
    <property type="nucleotide sequence ID" value="NZ_CP108861.1"/>
</dbReference>
<evidence type="ECO:0000313" key="6">
    <source>
        <dbReference type="EMBL" id="WSB06227.1"/>
    </source>
</evidence>
<evidence type="ECO:0000313" key="7">
    <source>
        <dbReference type="Proteomes" id="UP001356428"/>
    </source>
</evidence>
<proteinExistence type="predicted"/>
<evidence type="ECO:0000259" key="5">
    <source>
        <dbReference type="Pfam" id="PF01266"/>
    </source>
</evidence>
<evidence type="ECO:0000256" key="4">
    <source>
        <dbReference type="ARBA" id="ARBA00023002"/>
    </source>
</evidence>
<sequence>MALRVLVVGGGLMGAAAAWRLSVRGHQVTVLERFGPGHDRGSSYGTSRIFRLAYAEPSYTELALRALPLWRRLEEESGQSVLTLTGAVDHGLPEALDRLAGVLAGAGRSARRLSPGEVADRWPGLRADTSALYHPDAGRVHADDAVGALLKAAGQRGAEVRHGVRVTEIRHTGRTGGGGVTVVTDADEALTADAVVVAVGGWAPGFLPDLVSGLPPMRVTQEQPVHFPVPDALDWPSFIHHPGAGWHVPGGLYGLGSVDGVKIGLHGVGPVVDPDDRDRTPDPAAVERLRAYAEEWLPGVAGTEPTPLTCLYTTTPDEDFVIDRRGPVTVLAGFSGHGFKFGPAIGELAADLVEGRPGMARFALGRTARGR</sequence>
<evidence type="ECO:0000256" key="3">
    <source>
        <dbReference type="ARBA" id="ARBA00022827"/>
    </source>
</evidence>
<keyword evidence="4" id="KW-0560">Oxidoreductase</keyword>
<name>A0ABZ1EQ35_9ACTN</name>